<gene>
    <name evidence="6" type="ORF">SAMN02910354_00318</name>
</gene>
<evidence type="ECO:0000256" key="1">
    <source>
        <dbReference type="ARBA" id="ARBA00022491"/>
    </source>
</evidence>
<dbReference type="PANTHER" id="PTHR30146:SF45">
    <property type="entry name" value="CATABOLITE REPRESSOR_ACTIVATOR"/>
    <property type="match status" value="1"/>
</dbReference>
<dbReference type="SMART" id="SM00354">
    <property type="entry name" value="HTH_LACI"/>
    <property type="match status" value="1"/>
</dbReference>
<dbReference type="PROSITE" id="PS50932">
    <property type="entry name" value="HTH_LACI_2"/>
    <property type="match status" value="1"/>
</dbReference>
<dbReference type="Pfam" id="PF00532">
    <property type="entry name" value="Peripla_BP_1"/>
    <property type="match status" value="1"/>
</dbReference>
<evidence type="ECO:0000256" key="3">
    <source>
        <dbReference type="ARBA" id="ARBA00023125"/>
    </source>
</evidence>
<dbReference type="SUPFAM" id="SSF53822">
    <property type="entry name" value="Periplasmic binding protein-like I"/>
    <property type="match status" value="1"/>
</dbReference>
<evidence type="ECO:0000313" key="7">
    <source>
        <dbReference type="Proteomes" id="UP000199588"/>
    </source>
</evidence>
<evidence type="ECO:0000259" key="5">
    <source>
        <dbReference type="PROSITE" id="PS50932"/>
    </source>
</evidence>
<dbReference type="InterPro" id="IPR001387">
    <property type="entry name" value="Cro/C1-type_HTH"/>
</dbReference>
<dbReference type="Gene3D" id="1.10.260.40">
    <property type="entry name" value="lambda repressor-like DNA-binding domains"/>
    <property type="match status" value="1"/>
</dbReference>
<evidence type="ECO:0000256" key="4">
    <source>
        <dbReference type="ARBA" id="ARBA00023163"/>
    </source>
</evidence>
<organism evidence="6 7">
    <name type="scientific">Basfia succiniciproducens</name>
    <dbReference type="NCBI Taxonomy" id="653940"/>
    <lineage>
        <taxon>Bacteria</taxon>
        <taxon>Pseudomonadati</taxon>
        <taxon>Pseudomonadota</taxon>
        <taxon>Gammaproteobacteria</taxon>
        <taxon>Pasteurellales</taxon>
        <taxon>Pasteurellaceae</taxon>
        <taxon>Basfia</taxon>
    </lineage>
</organism>
<dbReference type="InterPro" id="IPR000843">
    <property type="entry name" value="HTH_LacI"/>
</dbReference>
<dbReference type="InterPro" id="IPR001761">
    <property type="entry name" value="Peripla_BP/Lac1_sug-bd_dom"/>
</dbReference>
<comment type="caution">
    <text evidence="6">The sequence shown here is derived from an EMBL/GenBank/DDBJ whole genome shotgun (WGS) entry which is preliminary data.</text>
</comment>
<sequence>MKLEELAKLAGVSRTTASYVVNGKAKQYRVSDKTIEKVQALIKEYDFKPNAMAAGLRAGKSNTIGLIIPDFENLSYAKIANQLEKSCRENGYQLLITCSNDNVANELECAKHLFQRQVDALFVSTVLPADNHYYQQNNAIPIIGFDRHIDSEGVDNVLTDDKHDAYELAVSLFDKADYQRILFLGALPELPMSKAREEGFKQALGKKQLQVDYLYASQFRKENAEQLVSEWIEKNGIVPDAIFSTSLTLLQGLLMSFIKRNEAFLKDLVIATFGWHEMLELLENKIVCSVQDHSKVVQALLDLALHKMRIKKLKQLHPVIQRRLAYHNWQ</sequence>
<feature type="domain" description="HTH lacI-type" evidence="5">
    <location>
        <begin position="1"/>
        <end position="58"/>
    </location>
</feature>
<keyword evidence="2" id="KW-0805">Transcription regulation</keyword>
<dbReference type="Proteomes" id="UP000199588">
    <property type="component" value="Unassembled WGS sequence"/>
</dbReference>
<reference evidence="6 7" key="1">
    <citation type="submission" date="2016-10" db="EMBL/GenBank/DDBJ databases">
        <authorList>
            <person name="Varghese N."/>
            <person name="Submissions S."/>
        </authorList>
    </citation>
    <scope>NUCLEOTIDE SEQUENCE [LARGE SCALE GENOMIC DNA]</scope>
    <source>
        <strain evidence="6 7">DSM 22022</strain>
    </source>
</reference>
<dbReference type="Gene3D" id="3.40.50.2300">
    <property type="match status" value="2"/>
</dbReference>
<proteinExistence type="predicted"/>
<dbReference type="SUPFAM" id="SSF47413">
    <property type="entry name" value="lambda repressor-like DNA-binding domains"/>
    <property type="match status" value="1"/>
</dbReference>
<dbReference type="PANTHER" id="PTHR30146">
    <property type="entry name" value="LACI-RELATED TRANSCRIPTIONAL REPRESSOR"/>
    <property type="match status" value="1"/>
</dbReference>
<accession>A0A1G5AIB8</accession>
<evidence type="ECO:0000256" key="2">
    <source>
        <dbReference type="ARBA" id="ARBA00023015"/>
    </source>
</evidence>
<keyword evidence="1" id="KW-0678">Repressor</keyword>
<evidence type="ECO:0000313" key="6">
    <source>
        <dbReference type="EMBL" id="SCX77626.1"/>
    </source>
</evidence>
<keyword evidence="3" id="KW-0238">DNA-binding</keyword>
<protein>
    <submittedName>
        <fullName evidence="6">Transcriptional regulator, LacI family</fullName>
    </submittedName>
</protein>
<keyword evidence="4" id="KW-0804">Transcription</keyword>
<keyword evidence="7" id="KW-1185">Reference proteome</keyword>
<dbReference type="CDD" id="cd00093">
    <property type="entry name" value="HTH_XRE"/>
    <property type="match status" value="1"/>
</dbReference>
<dbReference type="RefSeq" id="WP_090653915.1">
    <property type="nucleotide sequence ID" value="NZ_CP015031.1"/>
</dbReference>
<dbReference type="Pfam" id="PF00356">
    <property type="entry name" value="LacI"/>
    <property type="match status" value="1"/>
</dbReference>
<name>A0A1G5AIB8_9PAST</name>
<dbReference type="InterPro" id="IPR010982">
    <property type="entry name" value="Lambda_DNA-bd_dom_sf"/>
</dbReference>
<dbReference type="EMBL" id="FMUQ01000002">
    <property type="protein sequence ID" value="SCX77626.1"/>
    <property type="molecule type" value="Genomic_DNA"/>
</dbReference>
<dbReference type="NCBIfam" id="NF008452">
    <property type="entry name" value="PRK11303.1"/>
    <property type="match status" value="1"/>
</dbReference>
<dbReference type="InterPro" id="IPR028082">
    <property type="entry name" value="Peripla_BP_I"/>
</dbReference>